<feature type="domain" description="TNFR-Cys" evidence="10">
    <location>
        <begin position="116"/>
        <end position="154"/>
    </location>
</feature>
<accession>A0A7J6ANX1</accession>
<dbReference type="InterPro" id="IPR011029">
    <property type="entry name" value="DEATH-like_dom_sf"/>
</dbReference>
<reference evidence="11 12" key="1">
    <citation type="submission" date="2020-02" db="EMBL/GenBank/DDBJ databases">
        <title>A chromosome-scale genome assembly of the black bullhead catfish (Ameiurus melas).</title>
        <authorList>
            <person name="Wen M."/>
            <person name="Zham M."/>
            <person name="Cabau C."/>
            <person name="Klopp C."/>
            <person name="Donnadieu C."/>
            <person name="Roques C."/>
            <person name="Bouchez O."/>
            <person name="Lampietro C."/>
            <person name="Jouanno E."/>
            <person name="Herpin A."/>
            <person name="Louis A."/>
            <person name="Berthelot C."/>
            <person name="Parey E."/>
            <person name="Roest-Crollius H."/>
            <person name="Braasch I."/>
            <person name="Postlethwait J."/>
            <person name="Robinson-Rechavi M."/>
            <person name="Echchiki A."/>
            <person name="Begum T."/>
            <person name="Montfort J."/>
            <person name="Schartl M."/>
            <person name="Bobe J."/>
            <person name="Guiguen Y."/>
        </authorList>
    </citation>
    <scope>NUCLEOTIDE SEQUENCE [LARGE SCALE GENOMIC DNA]</scope>
    <source>
        <strain evidence="11">M_S1</strain>
        <tissue evidence="11">Blood</tissue>
    </source>
</reference>
<dbReference type="PROSITE" id="PS50050">
    <property type="entry name" value="TNFR_NGFR_2"/>
    <property type="match status" value="2"/>
</dbReference>
<dbReference type="Proteomes" id="UP000593565">
    <property type="component" value="Unassembled WGS sequence"/>
</dbReference>
<dbReference type="Gene3D" id="1.10.533.10">
    <property type="entry name" value="Death Domain, Fas"/>
    <property type="match status" value="1"/>
</dbReference>
<evidence type="ECO:0000313" key="12">
    <source>
        <dbReference type="Proteomes" id="UP000593565"/>
    </source>
</evidence>
<feature type="disulfide bond" evidence="6">
    <location>
        <begin position="74"/>
        <end position="89"/>
    </location>
</feature>
<keyword evidence="2 8" id="KW-0732">Signal</keyword>
<dbReference type="Pfam" id="PF00020">
    <property type="entry name" value="TNFR_c6"/>
    <property type="match status" value="1"/>
</dbReference>
<feature type="transmembrane region" description="Helical" evidence="7">
    <location>
        <begin position="161"/>
        <end position="184"/>
    </location>
</feature>
<comment type="caution">
    <text evidence="6">Lacks conserved residue(s) required for the propagation of feature annotation.</text>
</comment>
<keyword evidence="3" id="KW-0677">Repeat</keyword>
<dbReference type="SUPFAM" id="SSF57586">
    <property type="entry name" value="TNF receptor-like"/>
    <property type="match status" value="2"/>
</dbReference>
<keyword evidence="1" id="KW-0053">Apoptosis</keyword>
<name>A0A7J6ANX1_AMEME</name>
<dbReference type="PANTHER" id="PTHR46874">
    <property type="entry name" value="TUMOR NECROSIS FACTOR RECEPTOR SUPERFAMILY MEMBER 6"/>
    <property type="match status" value="1"/>
</dbReference>
<dbReference type="GO" id="GO:0006924">
    <property type="term" value="P:activation-induced cell death of T cells"/>
    <property type="evidence" value="ECO:0007669"/>
    <property type="project" value="TreeGrafter"/>
</dbReference>
<dbReference type="Gene3D" id="2.10.50.10">
    <property type="entry name" value="Tumor Necrosis Factor Receptor, subunit A, domain 2"/>
    <property type="match status" value="2"/>
</dbReference>
<evidence type="ECO:0000256" key="6">
    <source>
        <dbReference type="PROSITE-ProRule" id="PRU00206"/>
    </source>
</evidence>
<proteinExistence type="predicted"/>
<gene>
    <name evidence="11" type="ORF">AMELA_G00129390</name>
</gene>
<dbReference type="AlphaFoldDB" id="A0A7J6ANX1"/>
<evidence type="ECO:0000256" key="3">
    <source>
        <dbReference type="ARBA" id="ARBA00022737"/>
    </source>
</evidence>
<dbReference type="EMBL" id="JAAGNN010000010">
    <property type="protein sequence ID" value="KAF4084495.1"/>
    <property type="molecule type" value="Genomic_DNA"/>
</dbReference>
<dbReference type="GO" id="GO:0045121">
    <property type="term" value="C:membrane raft"/>
    <property type="evidence" value="ECO:0007669"/>
    <property type="project" value="TreeGrafter"/>
</dbReference>
<feature type="repeat" description="TNFR-Cys" evidence="6">
    <location>
        <begin position="116"/>
        <end position="154"/>
    </location>
</feature>
<evidence type="ECO:0000259" key="10">
    <source>
        <dbReference type="PROSITE" id="PS50050"/>
    </source>
</evidence>
<evidence type="ECO:0000313" key="11">
    <source>
        <dbReference type="EMBL" id="KAF4084495.1"/>
    </source>
</evidence>
<organism evidence="11 12">
    <name type="scientific">Ameiurus melas</name>
    <name type="common">Black bullhead</name>
    <name type="synonym">Silurus melas</name>
    <dbReference type="NCBI Taxonomy" id="219545"/>
    <lineage>
        <taxon>Eukaryota</taxon>
        <taxon>Metazoa</taxon>
        <taxon>Chordata</taxon>
        <taxon>Craniata</taxon>
        <taxon>Vertebrata</taxon>
        <taxon>Euteleostomi</taxon>
        <taxon>Actinopterygii</taxon>
        <taxon>Neopterygii</taxon>
        <taxon>Teleostei</taxon>
        <taxon>Ostariophysi</taxon>
        <taxon>Siluriformes</taxon>
        <taxon>Ictaluridae</taxon>
        <taxon>Ameiurus</taxon>
    </lineage>
</organism>
<keyword evidence="7" id="KW-0472">Membrane</keyword>
<evidence type="ECO:0000256" key="5">
    <source>
        <dbReference type="ARBA" id="ARBA00023180"/>
    </source>
</evidence>
<evidence type="ECO:0000259" key="9">
    <source>
        <dbReference type="PROSITE" id="PS50017"/>
    </source>
</evidence>
<evidence type="ECO:0000256" key="4">
    <source>
        <dbReference type="ARBA" id="ARBA00023157"/>
    </source>
</evidence>
<sequence length="313" mass="34594">MEGKTALALLCVLWSVLCVTECVRRDGARRRRREACADVGLYSSSGLQCCRCPAGYHLVRDCTSNGTAAKCEVCEPGSYMDHPNSQSKCEPCKTCGVNDNMREDKSCVPTSDAMCHCTDGYYCDKGAECKVCYECGKCEFGIKVPCNLTNNTECHDKGSDITASIVIPILIIALIIAAAVVYLWKKELFCFKPPERPRETPEESDPFTVEDLDGVLPDISEILGVRVVQKFVRQQGLLSEAAIDNITVENPHDASERAFQMLKAWYEKHGKKGSYRTLRENLIGIGKRSKADEVRELLSARVNNNATESNGVV</sequence>
<dbReference type="PROSITE" id="PS00652">
    <property type="entry name" value="TNFR_NGFR_1"/>
    <property type="match status" value="1"/>
</dbReference>
<feature type="domain" description="Death" evidence="9">
    <location>
        <begin position="238"/>
        <end position="298"/>
    </location>
</feature>
<evidence type="ECO:0000256" key="7">
    <source>
        <dbReference type="SAM" id="Phobius"/>
    </source>
</evidence>
<dbReference type="SMART" id="SM00208">
    <property type="entry name" value="TNFR"/>
    <property type="match status" value="3"/>
</dbReference>
<dbReference type="GO" id="GO:0031265">
    <property type="term" value="C:CD95 death-inducing signaling complex"/>
    <property type="evidence" value="ECO:0007669"/>
    <property type="project" value="TreeGrafter"/>
</dbReference>
<keyword evidence="5" id="KW-0325">Glycoprotein</keyword>
<feature type="domain" description="TNFR-Cys" evidence="10">
    <location>
        <begin position="73"/>
        <end position="115"/>
    </location>
</feature>
<dbReference type="GO" id="GO:0097049">
    <property type="term" value="P:motor neuron apoptotic process"/>
    <property type="evidence" value="ECO:0007669"/>
    <property type="project" value="TreeGrafter"/>
</dbReference>
<dbReference type="GO" id="GO:0005031">
    <property type="term" value="F:tumor necrosis factor receptor activity"/>
    <property type="evidence" value="ECO:0007669"/>
    <property type="project" value="TreeGrafter"/>
</dbReference>
<dbReference type="Pfam" id="PF00531">
    <property type="entry name" value="Death"/>
    <property type="match status" value="1"/>
</dbReference>
<dbReference type="GO" id="GO:0009897">
    <property type="term" value="C:external side of plasma membrane"/>
    <property type="evidence" value="ECO:0007669"/>
    <property type="project" value="TreeGrafter"/>
</dbReference>
<evidence type="ECO:0008006" key="13">
    <source>
        <dbReference type="Google" id="ProtNLM"/>
    </source>
</evidence>
<protein>
    <recommendedName>
        <fullName evidence="13">Tumor necrosis factor receptor superfamily member 6</fullName>
    </recommendedName>
</protein>
<evidence type="ECO:0000256" key="1">
    <source>
        <dbReference type="ARBA" id="ARBA00022703"/>
    </source>
</evidence>
<dbReference type="SUPFAM" id="SSF47986">
    <property type="entry name" value="DEATH domain"/>
    <property type="match status" value="1"/>
</dbReference>
<dbReference type="GO" id="GO:0032872">
    <property type="term" value="P:regulation of stress-activated MAPK cascade"/>
    <property type="evidence" value="ECO:0007669"/>
    <property type="project" value="TreeGrafter"/>
</dbReference>
<dbReference type="SMART" id="SM00005">
    <property type="entry name" value="DEATH"/>
    <property type="match status" value="1"/>
</dbReference>
<feature type="repeat" description="TNFR-Cys" evidence="6">
    <location>
        <begin position="73"/>
        <end position="115"/>
    </location>
</feature>
<feature type="disulfide bond" evidence="6">
    <location>
        <begin position="117"/>
        <end position="132"/>
    </location>
</feature>
<dbReference type="PANTHER" id="PTHR46874:SF1">
    <property type="entry name" value="TUMOR NECROSIS FACTOR RECEPTOR SUPERFAMILY MEMBER 6"/>
    <property type="match status" value="1"/>
</dbReference>
<dbReference type="GO" id="GO:0097527">
    <property type="term" value="P:necroptotic signaling pathway"/>
    <property type="evidence" value="ECO:0007669"/>
    <property type="project" value="TreeGrafter"/>
</dbReference>
<evidence type="ECO:0000256" key="2">
    <source>
        <dbReference type="ARBA" id="ARBA00022729"/>
    </source>
</evidence>
<dbReference type="InterPro" id="IPR000488">
    <property type="entry name" value="Death_dom"/>
</dbReference>
<keyword evidence="12" id="KW-1185">Reference proteome</keyword>
<dbReference type="PROSITE" id="PS50017">
    <property type="entry name" value="DEATH_DOMAIN"/>
    <property type="match status" value="1"/>
</dbReference>
<keyword evidence="7" id="KW-0812">Transmembrane</keyword>
<feature type="chain" id="PRO_5029603291" description="Tumor necrosis factor receptor superfamily member 6" evidence="8">
    <location>
        <begin position="23"/>
        <end position="313"/>
    </location>
</feature>
<dbReference type="GO" id="GO:0097192">
    <property type="term" value="P:extrinsic apoptotic signaling pathway in absence of ligand"/>
    <property type="evidence" value="ECO:0007669"/>
    <property type="project" value="TreeGrafter"/>
</dbReference>
<keyword evidence="7" id="KW-1133">Transmembrane helix</keyword>
<dbReference type="GO" id="GO:0043066">
    <property type="term" value="P:negative regulation of apoptotic process"/>
    <property type="evidence" value="ECO:0007669"/>
    <property type="project" value="TreeGrafter"/>
</dbReference>
<evidence type="ECO:0000256" key="8">
    <source>
        <dbReference type="SAM" id="SignalP"/>
    </source>
</evidence>
<dbReference type="InterPro" id="IPR001368">
    <property type="entry name" value="TNFR/NGFR_Cys_rich_reg"/>
</dbReference>
<comment type="caution">
    <text evidence="11">The sequence shown here is derived from an EMBL/GenBank/DDBJ whole genome shotgun (WGS) entry which is preliminary data.</text>
</comment>
<keyword evidence="4 6" id="KW-1015">Disulfide bond</keyword>
<feature type="signal peptide" evidence="8">
    <location>
        <begin position="1"/>
        <end position="22"/>
    </location>
</feature>